<evidence type="ECO:0000256" key="1">
    <source>
        <dbReference type="SAM" id="MobiDB-lite"/>
    </source>
</evidence>
<proteinExistence type="predicted"/>
<dbReference type="Proteomes" id="UP000198921">
    <property type="component" value="Unassembled WGS sequence"/>
</dbReference>
<evidence type="ECO:0000313" key="2">
    <source>
        <dbReference type="EMBL" id="SDX63854.1"/>
    </source>
</evidence>
<feature type="region of interest" description="Disordered" evidence="1">
    <location>
        <begin position="64"/>
        <end position="92"/>
    </location>
</feature>
<feature type="region of interest" description="Disordered" evidence="1">
    <location>
        <begin position="1"/>
        <end position="30"/>
    </location>
</feature>
<dbReference type="RefSeq" id="WP_091151914.1">
    <property type="nucleotide sequence ID" value="NZ_FNOT01000002.1"/>
</dbReference>
<sequence length="92" mass="9364">MATTAPRTTDPDLTPSTSAGSGAVHGVAGPAVGERIRVVDEDSAAPEADVLAAHPDGSAELRVHRNRGTQPAQPPIPVPDRSSVPPLGDRNT</sequence>
<dbReference type="AlphaFoldDB" id="A0A1H3DDT9"/>
<feature type="compositionally biased region" description="Low complexity" evidence="1">
    <location>
        <begin position="16"/>
        <end position="30"/>
    </location>
</feature>
<accession>A0A1H3DDT9</accession>
<dbReference type="STRING" id="1137993.SAMN05660209_00929"/>
<keyword evidence="3" id="KW-1185">Reference proteome</keyword>
<reference evidence="3" key="1">
    <citation type="submission" date="2016-10" db="EMBL/GenBank/DDBJ databases">
        <authorList>
            <person name="Varghese N."/>
            <person name="Submissions S."/>
        </authorList>
    </citation>
    <scope>NUCLEOTIDE SEQUENCE [LARGE SCALE GENOMIC DNA]</scope>
    <source>
        <strain evidence="3">DSM 45422</strain>
    </source>
</reference>
<gene>
    <name evidence="2" type="ORF">SAMN05660209_00929</name>
</gene>
<protein>
    <submittedName>
        <fullName evidence="2">Uncharacterized protein</fullName>
    </submittedName>
</protein>
<name>A0A1H3DDT9_9ACTN</name>
<evidence type="ECO:0000313" key="3">
    <source>
        <dbReference type="Proteomes" id="UP000198921"/>
    </source>
</evidence>
<organism evidence="2 3">
    <name type="scientific">Geodermatophilus africanus</name>
    <dbReference type="NCBI Taxonomy" id="1137993"/>
    <lineage>
        <taxon>Bacteria</taxon>
        <taxon>Bacillati</taxon>
        <taxon>Actinomycetota</taxon>
        <taxon>Actinomycetes</taxon>
        <taxon>Geodermatophilales</taxon>
        <taxon>Geodermatophilaceae</taxon>
        <taxon>Geodermatophilus</taxon>
    </lineage>
</organism>
<dbReference type="EMBL" id="FNOT01000002">
    <property type="protein sequence ID" value="SDX63854.1"/>
    <property type="molecule type" value="Genomic_DNA"/>
</dbReference>